<keyword evidence="2" id="KW-1185">Reference proteome</keyword>
<gene>
    <name evidence="1" type="ORF">SAMN05216282_102145</name>
</gene>
<proteinExistence type="predicted"/>
<reference evidence="1 2" key="1">
    <citation type="submission" date="2016-10" db="EMBL/GenBank/DDBJ databases">
        <authorList>
            <person name="de Groot N.N."/>
        </authorList>
    </citation>
    <scope>NUCLEOTIDE SEQUENCE [LARGE SCALE GENOMIC DNA]</scope>
    <source>
        <strain evidence="1 2">CGMCC 1.5382</strain>
    </source>
</reference>
<dbReference type="Proteomes" id="UP000198701">
    <property type="component" value="Unassembled WGS sequence"/>
</dbReference>
<evidence type="ECO:0000313" key="2">
    <source>
        <dbReference type="Proteomes" id="UP000198701"/>
    </source>
</evidence>
<accession>A0A1G8YII9</accession>
<dbReference type="AlphaFoldDB" id="A0A1G8YII9"/>
<evidence type="ECO:0000313" key="1">
    <source>
        <dbReference type="EMBL" id="SDK01910.1"/>
    </source>
</evidence>
<dbReference type="EMBL" id="FNFU01000002">
    <property type="protein sequence ID" value="SDK01910.1"/>
    <property type="molecule type" value="Genomic_DNA"/>
</dbReference>
<name>A0A1G8YII9_9MICO</name>
<sequence length="42" mass="4452">MSPFMIPTPSPLPAKPQLCSLFGAHNEHKCVFAVAIGSLRAS</sequence>
<protein>
    <submittedName>
        <fullName evidence="1">Uncharacterized protein</fullName>
    </submittedName>
</protein>
<organism evidence="1 2">
    <name type="scientific">Cryobacterium psychrotolerans</name>
    <dbReference type="NCBI Taxonomy" id="386301"/>
    <lineage>
        <taxon>Bacteria</taxon>
        <taxon>Bacillati</taxon>
        <taxon>Actinomycetota</taxon>
        <taxon>Actinomycetes</taxon>
        <taxon>Micrococcales</taxon>
        <taxon>Microbacteriaceae</taxon>
        <taxon>Cryobacterium</taxon>
    </lineage>
</organism>